<feature type="region of interest" description="Disordered" evidence="1">
    <location>
        <begin position="45"/>
        <end position="84"/>
    </location>
</feature>
<comment type="caution">
    <text evidence="2">The sequence shown here is derived from an EMBL/GenBank/DDBJ whole genome shotgun (WGS) entry which is preliminary data.</text>
</comment>
<evidence type="ECO:0000256" key="1">
    <source>
        <dbReference type="SAM" id="MobiDB-lite"/>
    </source>
</evidence>
<keyword evidence="3" id="KW-1185">Reference proteome</keyword>
<reference evidence="2 3" key="1">
    <citation type="journal article" date="2022" name="Nat. Ecol. Evol.">
        <title>A masculinizing supergene underlies an exaggerated male reproductive morph in a spider.</title>
        <authorList>
            <person name="Hendrickx F."/>
            <person name="De Corte Z."/>
            <person name="Sonet G."/>
            <person name="Van Belleghem S.M."/>
            <person name="Kostlbacher S."/>
            <person name="Vangestel C."/>
        </authorList>
    </citation>
    <scope>NUCLEOTIDE SEQUENCE [LARGE SCALE GENOMIC DNA]</scope>
    <source>
        <strain evidence="2">W744_W776</strain>
    </source>
</reference>
<evidence type="ECO:0000313" key="3">
    <source>
        <dbReference type="Proteomes" id="UP000827092"/>
    </source>
</evidence>
<gene>
    <name evidence="2" type="ORF">JTE90_025126</name>
</gene>
<sequence length="84" mass="9176">MQPAVAVAKIFQRIKAMGDTDVSEWSRRTNRLLFGSTTSSVIHKCATSTPRRPASTRKRNGASTTVYRRPGPRSVMPSAAPGRC</sequence>
<evidence type="ECO:0000313" key="2">
    <source>
        <dbReference type="EMBL" id="KAG8183566.1"/>
    </source>
</evidence>
<dbReference type="AlphaFoldDB" id="A0AAV6UIW1"/>
<name>A0AAV6UIW1_9ARAC</name>
<organism evidence="2 3">
    <name type="scientific">Oedothorax gibbosus</name>
    <dbReference type="NCBI Taxonomy" id="931172"/>
    <lineage>
        <taxon>Eukaryota</taxon>
        <taxon>Metazoa</taxon>
        <taxon>Ecdysozoa</taxon>
        <taxon>Arthropoda</taxon>
        <taxon>Chelicerata</taxon>
        <taxon>Arachnida</taxon>
        <taxon>Araneae</taxon>
        <taxon>Araneomorphae</taxon>
        <taxon>Entelegynae</taxon>
        <taxon>Araneoidea</taxon>
        <taxon>Linyphiidae</taxon>
        <taxon>Erigoninae</taxon>
        <taxon>Oedothorax</taxon>
    </lineage>
</organism>
<dbReference type="EMBL" id="JAFNEN010000413">
    <property type="protein sequence ID" value="KAG8183566.1"/>
    <property type="molecule type" value="Genomic_DNA"/>
</dbReference>
<accession>A0AAV6UIW1</accession>
<proteinExistence type="predicted"/>
<protein>
    <submittedName>
        <fullName evidence="2">Uncharacterized protein</fullName>
    </submittedName>
</protein>
<dbReference type="Proteomes" id="UP000827092">
    <property type="component" value="Unassembled WGS sequence"/>
</dbReference>